<comment type="caution">
    <text evidence="2">The sequence shown here is derived from an EMBL/GenBank/DDBJ whole genome shotgun (WGS) entry which is preliminary data.</text>
</comment>
<evidence type="ECO:0000313" key="2">
    <source>
        <dbReference type="EMBL" id="GAA4017658.1"/>
    </source>
</evidence>
<evidence type="ECO:0000256" key="1">
    <source>
        <dbReference type="ARBA" id="ARBA00023125"/>
    </source>
</evidence>
<accession>A0ABP7SWQ9</accession>
<evidence type="ECO:0000313" key="3">
    <source>
        <dbReference type="Proteomes" id="UP001500567"/>
    </source>
</evidence>
<proteinExistence type="predicted"/>
<gene>
    <name evidence="2" type="ORF">GCM10022408_34110</name>
</gene>
<organism evidence="2 3">
    <name type="scientific">Hymenobacter fastidiosus</name>
    <dbReference type="NCBI Taxonomy" id="486264"/>
    <lineage>
        <taxon>Bacteria</taxon>
        <taxon>Pseudomonadati</taxon>
        <taxon>Bacteroidota</taxon>
        <taxon>Cytophagia</taxon>
        <taxon>Cytophagales</taxon>
        <taxon>Hymenobacteraceae</taxon>
        <taxon>Hymenobacter</taxon>
    </lineage>
</organism>
<dbReference type="SUPFAM" id="SSF47823">
    <property type="entry name" value="lambda integrase-like, N-terminal domain"/>
    <property type="match status" value="1"/>
</dbReference>
<reference evidence="3" key="1">
    <citation type="journal article" date="2019" name="Int. J. Syst. Evol. Microbiol.">
        <title>The Global Catalogue of Microorganisms (GCM) 10K type strain sequencing project: providing services to taxonomists for standard genome sequencing and annotation.</title>
        <authorList>
            <consortium name="The Broad Institute Genomics Platform"/>
            <consortium name="The Broad Institute Genome Sequencing Center for Infectious Disease"/>
            <person name="Wu L."/>
            <person name="Ma J."/>
        </authorList>
    </citation>
    <scope>NUCLEOTIDE SEQUENCE [LARGE SCALE GENOMIC DNA]</scope>
    <source>
        <strain evidence="3">JCM 17224</strain>
    </source>
</reference>
<dbReference type="Proteomes" id="UP001500567">
    <property type="component" value="Unassembled WGS sequence"/>
</dbReference>
<dbReference type="InterPro" id="IPR010998">
    <property type="entry name" value="Integrase_recombinase_N"/>
</dbReference>
<dbReference type="RefSeq" id="WP_345074677.1">
    <property type="nucleotide sequence ID" value="NZ_BAABDJ010000038.1"/>
</dbReference>
<protein>
    <recommendedName>
        <fullName evidence="4">Integrase</fullName>
    </recommendedName>
</protein>
<dbReference type="Gene3D" id="1.10.150.130">
    <property type="match status" value="1"/>
</dbReference>
<dbReference type="EMBL" id="BAABDJ010000038">
    <property type="protein sequence ID" value="GAA4017658.1"/>
    <property type="molecule type" value="Genomic_DNA"/>
</dbReference>
<keyword evidence="1" id="KW-0238">DNA-binding</keyword>
<keyword evidence="3" id="KW-1185">Reference proteome</keyword>
<evidence type="ECO:0008006" key="4">
    <source>
        <dbReference type="Google" id="ProtNLM"/>
    </source>
</evidence>
<sequence>MNKRTPTAVAVTGPVYQVELARTSAKVAGFLEAGLKGAANTTRGYTSDVKSYLYFCTLRGLTPLPAD</sequence>
<name>A0ABP7SWQ9_9BACT</name>